<sequence>MPVRVAVIGCGWWSTYAHLPAIAVHPDAELVALVDPASARLAAARAAFPSGECFDTTEAMLDAVTVDAAVVAVPHAVHHPVARLVLERGIHTLLEKPMVLEPAHGRELVALARARGAELLVDYPWHYNTHVLAIRDAIAAGRIGPIEHVSCLYASTVRHLYAGDPEPYRRLFGYPVNPPDPSTYGDPALAGGGQGQTQVTHAAALLLWLTGVPVAALAAYTADFELPVDLTVSTAFRFVNGATGVLSSTGSVLAGQKEIVQVEIFGRDGHVRLDVNEGRASIHHGTTVEHLPLLPAVDRNPEHAPVHNLIDIAAGRTGNGSPSHVGLGAVEFVSAMYRSARTGSYVRLSEERS</sequence>
<name>A0A8J3ZKJ0_9ACTN</name>
<protein>
    <recommendedName>
        <fullName evidence="5">Oxidoreductase</fullName>
    </recommendedName>
</protein>
<dbReference type="Gene3D" id="3.30.360.10">
    <property type="entry name" value="Dihydrodipicolinate Reductase, domain 2"/>
    <property type="match status" value="1"/>
</dbReference>
<evidence type="ECO:0000313" key="4">
    <source>
        <dbReference type="Proteomes" id="UP000612585"/>
    </source>
</evidence>
<accession>A0A8J3ZKJ0</accession>
<dbReference type="PANTHER" id="PTHR43377">
    <property type="entry name" value="BILIVERDIN REDUCTASE A"/>
    <property type="match status" value="1"/>
</dbReference>
<dbReference type="InterPro" id="IPR000683">
    <property type="entry name" value="Gfo/Idh/MocA-like_OxRdtase_N"/>
</dbReference>
<evidence type="ECO:0008006" key="5">
    <source>
        <dbReference type="Google" id="ProtNLM"/>
    </source>
</evidence>
<dbReference type="PANTHER" id="PTHR43377:SF1">
    <property type="entry name" value="BILIVERDIN REDUCTASE A"/>
    <property type="match status" value="1"/>
</dbReference>
<dbReference type="Pfam" id="PF01408">
    <property type="entry name" value="GFO_IDH_MocA"/>
    <property type="match status" value="1"/>
</dbReference>
<organism evidence="3 4">
    <name type="scientific">Virgisporangium aurantiacum</name>
    <dbReference type="NCBI Taxonomy" id="175570"/>
    <lineage>
        <taxon>Bacteria</taxon>
        <taxon>Bacillati</taxon>
        <taxon>Actinomycetota</taxon>
        <taxon>Actinomycetes</taxon>
        <taxon>Micromonosporales</taxon>
        <taxon>Micromonosporaceae</taxon>
        <taxon>Virgisporangium</taxon>
    </lineage>
</organism>
<dbReference type="Proteomes" id="UP000612585">
    <property type="component" value="Unassembled WGS sequence"/>
</dbReference>
<dbReference type="Gene3D" id="3.40.50.720">
    <property type="entry name" value="NAD(P)-binding Rossmann-like Domain"/>
    <property type="match status" value="1"/>
</dbReference>
<evidence type="ECO:0000259" key="1">
    <source>
        <dbReference type="Pfam" id="PF01408"/>
    </source>
</evidence>
<dbReference type="RefSeq" id="WP_204009255.1">
    <property type="nucleotide sequence ID" value="NZ_BOPG01000089.1"/>
</dbReference>
<dbReference type="EMBL" id="BOPG01000089">
    <property type="protein sequence ID" value="GIJ63186.1"/>
    <property type="molecule type" value="Genomic_DNA"/>
</dbReference>
<reference evidence="3" key="1">
    <citation type="submission" date="2021-01" db="EMBL/GenBank/DDBJ databases">
        <title>Whole genome shotgun sequence of Virgisporangium aurantiacum NBRC 16421.</title>
        <authorList>
            <person name="Komaki H."/>
            <person name="Tamura T."/>
        </authorList>
    </citation>
    <scope>NUCLEOTIDE SEQUENCE</scope>
    <source>
        <strain evidence="3">NBRC 16421</strain>
    </source>
</reference>
<gene>
    <name evidence="3" type="ORF">Vau01_107020</name>
</gene>
<dbReference type="SUPFAM" id="SSF55347">
    <property type="entry name" value="Glyceraldehyde-3-phosphate dehydrogenase-like, C-terminal domain"/>
    <property type="match status" value="1"/>
</dbReference>
<comment type="caution">
    <text evidence="3">The sequence shown here is derived from an EMBL/GenBank/DDBJ whole genome shotgun (WGS) entry which is preliminary data.</text>
</comment>
<keyword evidence="4" id="KW-1185">Reference proteome</keyword>
<dbReference type="InterPro" id="IPR051450">
    <property type="entry name" value="Gfo/Idh/MocA_Oxidoreductases"/>
</dbReference>
<dbReference type="InterPro" id="IPR036291">
    <property type="entry name" value="NAD(P)-bd_dom_sf"/>
</dbReference>
<dbReference type="SUPFAM" id="SSF51735">
    <property type="entry name" value="NAD(P)-binding Rossmann-fold domains"/>
    <property type="match status" value="1"/>
</dbReference>
<evidence type="ECO:0000313" key="3">
    <source>
        <dbReference type="EMBL" id="GIJ63186.1"/>
    </source>
</evidence>
<dbReference type="Pfam" id="PF22725">
    <property type="entry name" value="GFO_IDH_MocA_C3"/>
    <property type="match status" value="1"/>
</dbReference>
<dbReference type="AlphaFoldDB" id="A0A8J3ZKJ0"/>
<evidence type="ECO:0000259" key="2">
    <source>
        <dbReference type="Pfam" id="PF22725"/>
    </source>
</evidence>
<dbReference type="GO" id="GO:0000166">
    <property type="term" value="F:nucleotide binding"/>
    <property type="evidence" value="ECO:0007669"/>
    <property type="project" value="InterPro"/>
</dbReference>
<feature type="domain" description="GFO/IDH/MocA-like oxidoreductase" evidence="2">
    <location>
        <begin position="132"/>
        <end position="271"/>
    </location>
</feature>
<feature type="domain" description="Gfo/Idh/MocA-like oxidoreductase N-terminal" evidence="1">
    <location>
        <begin position="3"/>
        <end position="123"/>
    </location>
</feature>
<proteinExistence type="predicted"/>
<dbReference type="InterPro" id="IPR055170">
    <property type="entry name" value="GFO_IDH_MocA-like_dom"/>
</dbReference>